<dbReference type="AlphaFoldDB" id="A0A7E6F1H5"/>
<evidence type="ECO:0000256" key="6">
    <source>
        <dbReference type="SAM" id="MobiDB-lite"/>
    </source>
</evidence>
<dbReference type="GO" id="GO:0048311">
    <property type="term" value="P:mitochondrion distribution"/>
    <property type="evidence" value="ECO:0007669"/>
    <property type="project" value="TreeGrafter"/>
</dbReference>
<reference evidence="10" key="1">
    <citation type="submission" date="2025-08" db="UniProtKB">
        <authorList>
            <consortium name="RefSeq"/>
        </authorList>
    </citation>
    <scope>IDENTIFICATION</scope>
</reference>
<dbReference type="PANTHER" id="PTHR15751">
    <property type="entry name" value="TRAFFICKING KINESIN-BINDING PROTEIN"/>
    <property type="match status" value="1"/>
</dbReference>
<feature type="compositionally biased region" description="Low complexity" evidence="6">
    <location>
        <begin position="828"/>
        <end position="841"/>
    </location>
</feature>
<dbReference type="GO" id="GO:0047496">
    <property type="term" value="P:vesicle transport along microtubule"/>
    <property type="evidence" value="ECO:0007669"/>
    <property type="project" value="TreeGrafter"/>
</dbReference>
<feature type="coiled-coil region" evidence="5">
    <location>
        <begin position="393"/>
        <end position="434"/>
    </location>
</feature>
<dbReference type="GO" id="GO:0017022">
    <property type="term" value="F:myosin binding"/>
    <property type="evidence" value="ECO:0007669"/>
    <property type="project" value="TreeGrafter"/>
</dbReference>
<evidence type="ECO:0000256" key="2">
    <source>
        <dbReference type="ARBA" id="ARBA00007007"/>
    </source>
</evidence>
<organism evidence="9 10">
    <name type="scientific">Octopus sinensis</name>
    <name type="common">East Asian common octopus</name>
    <dbReference type="NCBI Taxonomy" id="2607531"/>
    <lineage>
        <taxon>Eukaryota</taxon>
        <taxon>Metazoa</taxon>
        <taxon>Spiralia</taxon>
        <taxon>Lophotrochozoa</taxon>
        <taxon>Mollusca</taxon>
        <taxon>Cephalopoda</taxon>
        <taxon>Coleoidea</taxon>
        <taxon>Octopodiformes</taxon>
        <taxon>Octopoda</taxon>
        <taxon>Incirrata</taxon>
        <taxon>Octopodidae</taxon>
        <taxon>Octopus</taxon>
    </lineage>
</organism>
<name>A0A7E6F1H5_9MOLL</name>
<dbReference type="RefSeq" id="XP_036361125.1">
    <property type="nucleotide sequence ID" value="XM_036505232.1"/>
</dbReference>
<evidence type="ECO:0000256" key="1">
    <source>
        <dbReference type="ARBA" id="ARBA00004173"/>
    </source>
</evidence>
<evidence type="ECO:0000313" key="9">
    <source>
        <dbReference type="Proteomes" id="UP000515154"/>
    </source>
</evidence>
<gene>
    <name evidence="10" type="primary">LOC115214989</name>
</gene>
<dbReference type="GO" id="GO:0005739">
    <property type="term" value="C:mitochondrion"/>
    <property type="evidence" value="ECO:0007669"/>
    <property type="project" value="UniProtKB-SubCell"/>
</dbReference>
<comment type="similarity">
    <text evidence="2">Belongs to the milton family.</text>
</comment>
<accession>A0A7E6F1H5</accession>
<feature type="domain" description="Trafficking kinesin-binding protein C-terminal" evidence="7">
    <location>
        <begin position="451"/>
        <end position="608"/>
    </location>
</feature>
<dbReference type="Pfam" id="PF04849">
    <property type="entry name" value="HAP1_N"/>
    <property type="match status" value="1"/>
</dbReference>
<sequence>MWNALSCEHNHKSKMCIDCFRKTNKNWCLEALVRPEQPYLLTNDISTAHCVGILECLPNSVKLASHDKGQLGTKESEPELYETNHDKCWMNSRADASVITDVCNRADLPEVEILSLLEEQIPKYKLRADTITDFRGYDNEDWIQTPLIPLDDDLELTTEQIEETLKYFILCAQRVTQMTRTYNDIEAVTRLLEEKERDLELAARIGQTLLEKNKELSDKADHLEDQLSAANDKVSQLKHDLSMKDELLRFYTQDLENAESESDSSTPTQQQPSSSGADSRVKSFNLSSINVDSLKKKVRLLEDDNLQLRLETSQLASVTEDYEEKEEKLVQDCLKQLADVNSQLEVFSDELARKTEESSRQKEEITSLLSQVVDLQRKNREVSVENLDYSKKLEAFKDTQQKLAKELSEWQDRYDELFELFEEVQDELRTLRRKHKPSASKHYMSTSSLMRGDSLASELESSMRGEIEYPAGYSPAERRIHNWKIFETARAAKKASQRMKDKRSSSLFLKAAGGDSSTPGSASVSVRSSLYLSDGESFISDGYNADLDSMSGWPPFRAYSDGFSTPMLSGTPESMLSSGVSALSATGSAGLHFKIPEKLQIVKPMEGSVTLKHWQQLAQPHMTGIFESRPGVQIKGERKLDLEEEVYNLSDYEEDDDYQLCHSKRFAESSTIYTYTDSMVMHPSDQVYLDEKQSDNNSSIKRLWDIERKKAKDRKLLLKPKHGNKDMGEPPAACSRKSTRKTADTTTCSMSLGLAAILNERGLCDTWKFGRRCKGNSVSPGGDGTSSDDSHSGIYTRSGGSSSDATPTHFYRKKKSSSEVKETKDDGNANSSSVDALDSSSEVGAKTQSAGASFLSTLKSKGFSIYGILSSSSSASTENNNSVGEAITTDSSIDSTLKCTTATNGAASPNSTATTTTNNATIINDNNNSSRDSNRSNNNSSPSTTTANDIALEKSGGVLGAITSLRQGGIL</sequence>
<dbReference type="PANTHER" id="PTHR15751:SF12">
    <property type="entry name" value="TRAFFICKING KINESIN-BINDING PROTEIN MILT"/>
    <property type="match status" value="1"/>
</dbReference>
<evidence type="ECO:0000256" key="3">
    <source>
        <dbReference type="ARBA" id="ARBA00023054"/>
    </source>
</evidence>
<feature type="region of interest" description="Disordered" evidence="6">
    <location>
        <begin position="256"/>
        <end position="281"/>
    </location>
</feature>
<dbReference type="SMART" id="SM01424">
    <property type="entry name" value="HAP1_N"/>
    <property type="match status" value="1"/>
</dbReference>
<feature type="compositionally biased region" description="Low complexity" evidence="6">
    <location>
        <begin position="263"/>
        <end position="275"/>
    </location>
</feature>
<dbReference type="GO" id="GO:0031410">
    <property type="term" value="C:cytoplasmic vesicle"/>
    <property type="evidence" value="ECO:0007669"/>
    <property type="project" value="TreeGrafter"/>
</dbReference>
<dbReference type="Pfam" id="PF12448">
    <property type="entry name" value="Milton"/>
    <property type="match status" value="1"/>
</dbReference>
<feature type="compositionally biased region" description="Low complexity" evidence="6">
    <location>
        <begin position="902"/>
        <end position="941"/>
    </location>
</feature>
<protein>
    <submittedName>
        <fullName evidence="10">Trafficking kinesin-binding protein 1 isoform X6</fullName>
    </submittedName>
</protein>
<dbReference type="Proteomes" id="UP000515154">
    <property type="component" value="Linkage group LG8"/>
</dbReference>
<feature type="region of interest" description="Disordered" evidence="6">
    <location>
        <begin position="715"/>
        <end position="740"/>
    </location>
</feature>
<dbReference type="InterPro" id="IPR006933">
    <property type="entry name" value="HAP1_N"/>
</dbReference>
<feature type="region of interest" description="Disordered" evidence="6">
    <location>
        <begin position="902"/>
        <end position="948"/>
    </location>
</feature>
<keyword evidence="3 5" id="KW-0175">Coiled coil</keyword>
<dbReference type="InterPro" id="IPR051946">
    <property type="entry name" value="Intracell_Traff-Reg"/>
</dbReference>
<evidence type="ECO:0000259" key="8">
    <source>
        <dbReference type="SMART" id="SM01424"/>
    </source>
</evidence>
<feature type="region of interest" description="Disordered" evidence="6">
    <location>
        <begin position="775"/>
        <end position="842"/>
    </location>
</feature>
<dbReference type="InterPro" id="IPR022154">
    <property type="entry name" value="TRAK1/2_C"/>
</dbReference>
<evidence type="ECO:0000313" key="10">
    <source>
        <dbReference type="RefSeq" id="XP_036361125.1"/>
    </source>
</evidence>
<dbReference type="GO" id="GO:0006605">
    <property type="term" value="P:protein targeting"/>
    <property type="evidence" value="ECO:0007669"/>
    <property type="project" value="TreeGrafter"/>
</dbReference>
<keyword evidence="4" id="KW-0496">Mitochondrion</keyword>
<evidence type="ECO:0000259" key="7">
    <source>
        <dbReference type="SMART" id="SM01423"/>
    </source>
</evidence>
<feature type="domain" description="HAP1 N-terminal" evidence="8">
    <location>
        <begin position="118"/>
        <end position="434"/>
    </location>
</feature>
<keyword evidence="9" id="KW-1185">Reference proteome</keyword>
<proteinExistence type="inferred from homology"/>
<feature type="compositionally biased region" description="Basic and acidic residues" evidence="6">
    <location>
        <begin position="816"/>
        <end position="827"/>
    </location>
</feature>
<feature type="coiled-coil region" evidence="5">
    <location>
        <begin position="291"/>
        <end position="364"/>
    </location>
</feature>
<comment type="subcellular location">
    <subcellularLocation>
        <location evidence="1">Mitochondrion</location>
    </subcellularLocation>
</comment>
<dbReference type="SMART" id="SM01423">
    <property type="entry name" value="Milton"/>
    <property type="match status" value="1"/>
</dbReference>
<evidence type="ECO:0000256" key="5">
    <source>
        <dbReference type="SAM" id="Coils"/>
    </source>
</evidence>
<evidence type="ECO:0000256" key="4">
    <source>
        <dbReference type="ARBA" id="ARBA00023128"/>
    </source>
</evidence>